<dbReference type="Proteomes" id="UP001597180">
    <property type="component" value="Unassembled WGS sequence"/>
</dbReference>
<evidence type="ECO:0000256" key="3">
    <source>
        <dbReference type="ARBA" id="ARBA00022827"/>
    </source>
</evidence>
<accession>A0ABW3UG98</accession>
<dbReference type="InterPro" id="IPR000960">
    <property type="entry name" value="Flavin_mOase"/>
</dbReference>
<dbReference type="PIRSF" id="PIRSF000332">
    <property type="entry name" value="FMO"/>
    <property type="match status" value="1"/>
</dbReference>
<protein>
    <submittedName>
        <fullName evidence="5">Flavin-containing monooxygenase</fullName>
        <ecNumber evidence="5">1.14.13.-</ecNumber>
    </submittedName>
</protein>
<dbReference type="InterPro" id="IPR020946">
    <property type="entry name" value="Flavin_mOase-like"/>
</dbReference>
<dbReference type="InterPro" id="IPR036188">
    <property type="entry name" value="FAD/NAD-bd_sf"/>
</dbReference>
<dbReference type="EC" id="1.14.13.-" evidence="5"/>
<dbReference type="PANTHER" id="PTHR43539">
    <property type="entry name" value="FLAVIN-BINDING MONOOXYGENASE-LIKE PROTEIN (AFU_ORTHOLOGUE AFUA_4G09220)"/>
    <property type="match status" value="1"/>
</dbReference>
<dbReference type="Pfam" id="PF00743">
    <property type="entry name" value="FMO-like"/>
    <property type="match status" value="1"/>
</dbReference>
<dbReference type="PRINTS" id="PR00368">
    <property type="entry name" value="FADPNR"/>
</dbReference>
<keyword evidence="6" id="KW-1185">Reference proteome</keyword>
<evidence type="ECO:0000256" key="4">
    <source>
        <dbReference type="ARBA" id="ARBA00023002"/>
    </source>
</evidence>
<sequence length="345" mass="38508">MNQKQFDVIVIGAGQAGLAMGYYLSQKRLSYLLIDSKDRIGEVWRSRYDSLVLFTPRSHSSLPGYRMEGDPDGFPTKDEVADYLERYAHKFSIPLQLQTKVTHLRKKGDAFELITTKGAYLANKVIIATGPFQKPFLPEGAENISSSVVQLHSSEYRNQNQLKEGAVLIVGGGNSGAQIAYECSLSREVTLSVSKPLKFLPVRLWNKSIFWWFDKLGLSKATTDSLLGRILRQNEPVIGKELRSRIAVGKVTLKPRAASFSQDEVLFEDDSKLSVNNIIWATGFRPDYSWIEIRGVVSTGGFPVHKRGVSEVPGLFFLGLPWQYRRGSALIGGVAQDAQYVSEQL</sequence>
<dbReference type="GO" id="GO:0004497">
    <property type="term" value="F:monooxygenase activity"/>
    <property type="evidence" value="ECO:0007669"/>
    <property type="project" value="UniProtKB-KW"/>
</dbReference>
<keyword evidence="2" id="KW-0285">Flavoprotein</keyword>
<keyword evidence="3" id="KW-0274">FAD</keyword>
<dbReference type="EMBL" id="JBHTLU010000012">
    <property type="protein sequence ID" value="MFD1219978.1"/>
    <property type="molecule type" value="Genomic_DNA"/>
</dbReference>
<dbReference type="PRINTS" id="PR00469">
    <property type="entry name" value="PNDRDTASEII"/>
</dbReference>
<evidence type="ECO:0000256" key="1">
    <source>
        <dbReference type="ARBA" id="ARBA00010139"/>
    </source>
</evidence>
<evidence type="ECO:0000313" key="6">
    <source>
        <dbReference type="Proteomes" id="UP001597180"/>
    </source>
</evidence>
<evidence type="ECO:0000256" key="2">
    <source>
        <dbReference type="ARBA" id="ARBA00022630"/>
    </source>
</evidence>
<keyword evidence="4 5" id="KW-0560">Oxidoreductase</keyword>
<name>A0ABW3UG98_9BACL</name>
<proteinExistence type="inferred from homology"/>
<dbReference type="RefSeq" id="WP_345594298.1">
    <property type="nucleotide sequence ID" value="NZ_BAABJG010000055.1"/>
</dbReference>
<dbReference type="SUPFAM" id="SSF51905">
    <property type="entry name" value="FAD/NAD(P)-binding domain"/>
    <property type="match status" value="2"/>
</dbReference>
<dbReference type="Gene3D" id="3.50.50.60">
    <property type="entry name" value="FAD/NAD(P)-binding domain"/>
    <property type="match status" value="1"/>
</dbReference>
<dbReference type="InterPro" id="IPR050982">
    <property type="entry name" value="Auxin_biosynth/cation_transpt"/>
</dbReference>
<dbReference type="PANTHER" id="PTHR43539:SF78">
    <property type="entry name" value="FLAVIN-CONTAINING MONOOXYGENASE"/>
    <property type="match status" value="1"/>
</dbReference>
<evidence type="ECO:0000313" key="5">
    <source>
        <dbReference type="EMBL" id="MFD1219978.1"/>
    </source>
</evidence>
<dbReference type="Pfam" id="PF13738">
    <property type="entry name" value="Pyr_redox_3"/>
    <property type="match status" value="1"/>
</dbReference>
<comment type="similarity">
    <text evidence="1">Belongs to the FAD-binding monooxygenase family.</text>
</comment>
<keyword evidence="5" id="KW-0503">Monooxygenase</keyword>
<organism evidence="5 6">
    <name type="scientific">Paenibacillus vulneris</name>
    <dbReference type="NCBI Taxonomy" id="1133364"/>
    <lineage>
        <taxon>Bacteria</taxon>
        <taxon>Bacillati</taxon>
        <taxon>Bacillota</taxon>
        <taxon>Bacilli</taxon>
        <taxon>Bacillales</taxon>
        <taxon>Paenibacillaceae</taxon>
        <taxon>Paenibacillus</taxon>
    </lineage>
</organism>
<comment type="caution">
    <text evidence="5">The sequence shown here is derived from an EMBL/GenBank/DDBJ whole genome shotgun (WGS) entry which is preliminary data.</text>
</comment>
<reference evidence="6" key="1">
    <citation type="journal article" date="2019" name="Int. J. Syst. Evol. Microbiol.">
        <title>The Global Catalogue of Microorganisms (GCM) 10K type strain sequencing project: providing services to taxonomists for standard genome sequencing and annotation.</title>
        <authorList>
            <consortium name="The Broad Institute Genomics Platform"/>
            <consortium name="The Broad Institute Genome Sequencing Center for Infectious Disease"/>
            <person name="Wu L."/>
            <person name="Ma J."/>
        </authorList>
    </citation>
    <scope>NUCLEOTIDE SEQUENCE [LARGE SCALE GENOMIC DNA]</scope>
    <source>
        <strain evidence="6">CCUG 53270</strain>
    </source>
</reference>
<gene>
    <name evidence="5" type="ORF">ACFQ4B_07600</name>
</gene>